<comment type="subcellular location">
    <subcellularLocation>
        <location evidence="1">Golgi apparatus membrane</location>
        <topology evidence="1">Single-pass type II membrane protein</topology>
    </subcellularLocation>
</comment>
<comment type="caution">
    <text evidence="9">The sequence shown here is derived from an EMBL/GenBank/DDBJ whole genome shotgun (WGS) entry which is preliminary data.</text>
</comment>
<dbReference type="SMART" id="SM00181">
    <property type="entry name" value="EGF"/>
    <property type="match status" value="3"/>
</dbReference>
<dbReference type="PANTHER" id="PTHR11062">
    <property type="entry name" value="EXOSTOSIN HEPARAN SULFATE GLYCOSYLTRANSFERASE -RELATED"/>
    <property type="match status" value="1"/>
</dbReference>
<dbReference type="EMBL" id="SWLB01000016">
    <property type="protein sequence ID" value="KAF3328054.1"/>
    <property type="molecule type" value="Genomic_DNA"/>
</dbReference>
<feature type="disulfide bond" evidence="6">
    <location>
        <begin position="128"/>
        <end position="137"/>
    </location>
</feature>
<comment type="similarity">
    <text evidence="2">Belongs to the glycosyltransferase 47 family.</text>
</comment>
<evidence type="ECO:0000256" key="5">
    <source>
        <dbReference type="ARBA" id="ARBA00023034"/>
    </source>
</evidence>
<keyword evidence="7" id="KW-1133">Transmembrane helix</keyword>
<evidence type="ECO:0000256" key="7">
    <source>
        <dbReference type="SAM" id="Phobius"/>
    </source>
</evidence>
<dbReference type="PROSITE" id="PS00022">
    <property type="entry name" value="EGF_1"/>
    <property type="match status" value="1"/>
</dbReference>
<accession>A0A833R194</accession>
<proteinExistence type="inferred from homology"/>
<keyword evidence="6" id="KW-0245">EGF-like domain</keyword>
<dbReference type="GO" id="GO:0016757">
    <property type="term" value="F:glycosyltransferase activity"/>
    <property type="evidence" value="ECO:0007669"/>
    <property type="project" value="UniProtKB-KW"/>
</dbReference>
<feature type="domain" description="EGF-like" evidence="8">
    <location>
        <begin position="105"/>
        <end position="138"/>
    </location>
</feature>
<reference evidence="9" key="1">
    <citation type="submission" date="2020-01" db="EMBL/GenBank/DDBJ databases">
        <title>Genome sequence of Kobresia littledalei, the first chromosome-level genome in the family Cyperaceae.</title>
        <authorList>
            <person name="Qu G."/>
        </authorList>
    </citation>
    <scope>NUCLEOTIDE SEQUENCE</scope>
    <source>
        <strain evidence="9">C.B.Clarke</strain>
        <tissue evidence="9">Leaf</tissue>
    </source>
</reference>
<dbReference type="PROSITE" id="PS50026">
    <property type="entry name" value="EGF_3"/>
    <property type="match status" value="1"/>
</dbReference>
<evidence type="ECO:0000256" key="6">
    <source>
        <dbReference type="PROSITE-ProRule" id="PRU00076"/>
    </source>
</evidence>
<keyword evidence="7" id="KW-0472">Membrane</keyword>
<evidence type="ECO:0000256" key="3">
    <source>
        <dbReference type="ARBA" id="ARBA00022676"/>
    </source>
</evidence>
<dbReference type="Pfam" id="PF23106">
    <property type="entry name" value="EGF_Teneurin"/>
    <property type="match status" value="1"/>
</dbReference>
<dbReference type="PANTHER" id="PTHR11062:SF268">
    <property type="entry name" value="FAMILY PROTEIN, PUTATIVE, EXPRESSED-RELATED"/>
    <property type="match status" value="1"/>
</dbReference>
<gene>
    <name evidence="9" type="ORF">FCM35_KLT06660</name>
</gene>
<evidence type="ECO:0000256" key="2">
    <source>
        <dbReference type="ARBA" id="ARBA00010271"/>
    </source>
</evidence>
<keyword evidence="6" id="KW-1015">Disulfide bond</keyword>
<dbReference type="PROSITE" id="PS01186">
    <property type="entry name" value="EGF_2"/>
    <property type="match status" value="1"/>
</dbReference>
<evidence type="ECO:0000256" key="1">
    <source>
        <dbReference type="ARBA" id="ARBA00004323"/>
    </source>
</evidence>
<name>A0A833R194_9POAL</name>
<dbReference type="InterPro" id="IPR040911">
    <property type="entry name" value="Exostosin_GT47"/>
</dbReference>
<dbReference type="InterPro" id="IPR002049">
    <property type="entry name" value="LE_dom"/>
</dbReference>
<sequence>MQSWRSCVCSWPFRAAVISLAVSIALIHLFLTPLFPSPLDFFQQSNSNPLLDANSSVVSTLKAQFQSNIDGSVTYRGAPWKPDIGRWLAGCSSNSTPVDIVEVLGGKKCKNNCSGQGICNQDLGVCRCFHGYAGKSCEVVLQLECNQPASKDHPFGEWLVSICPAHCDKTRAMCFCGNGTKYPNRPVAEYCGFQTIPPAKPGDPELTDWTKVDFENVFSSNASNPGWCNIDPRDAYSSKLKIKENCHCKYDCTWGRVCEIPTICSCLNQCSGHGHCRGGFCQCDSGYYGIDCSIPTASVLQKWPAWLRPSIVELPHNSPNVKTAVRKKRPLIYVYDLPPEFNSHLLEGRHYRMECVNRIYSGDNKTIWTEHLYGAQMALFESILASPHRTLNGEEADFFYVPVFDQCIITRADDAPHLSNQERGFRRTFMALDYYKKAYDHIVEEYPYWNRSSGKDHIWFFSWDEGACFAPKEIWNSMMLVHWGNTNTKHKHSTTAYIPDNWDPIPSERRGDHPCFDPQKDLVLPAWKVPNPGAVWLKLWSRPRKERMTLFYFNGNLGPAYENGRPEDTYSMGLRQKLADEFGSSPNKEGKLGKQHTPNVIVTPLKSPKYYEEMASSLFCGVLPGDGWSGRMEDSMLSGCIPVIIQDGIFLPYENVLNYESFAVKILEDDIPNLVSILQRYNETEVEHMLSNVRSIWQRFLYRDSILLEATRQRELFSKDEAWAVEFSKLSEDDVFATFIQVLHYKLHNDPWRGTLLRQHKAGLPKACT</sequence>
<dbReference type="AlphaFoldDB" id="A0A833R194"/>
<dbReference type="Proteomes" id="UP000623129">
    <property type="component" value="Unassembled WGS sequence"/>
</dbReference>
<comment type="caution">
    <text evidence="6">Lacks conserved residue(s) required for the propagation of feature annotation.</text>
</comment>
<evidence type="ECO:0000313" key="10">
    <source>
        <dbReference type="Proteomes" id="UP000623129"/>
    </source>
</evidence>
<feature type="transmembrane region" description="Helical" evidence="7">
    <location>
        <begin position="12"/>
        <end position="35"/>
    </location>
</feature>
<dbReference type="Pfam" id="PF03016">
    <property type="entry name" value="Exostosin_GT47"/>
    <property type="match status" value="1"/>
</dbReference>
<dbReference type="InterPro" id="IPR000742">
    <property type="entry name" value="EGF"/>
</dbReference>
<dbReference type="FunFam" id="2.10.25.10:FF:000026">
    <property type="entry name" value="Teneurin transmembrane protein 2"/>
    <property type="match status" value="1"/>
</dbReference>
<keyword evidence="3" id="KW-0328">Glycosyltransferase</keyword>
<dbReference type="GO" id="GO:0000139">
    <property type="term" value="C:Golgi membrane"/>
    <property type="evidence" value="ECO:0007669"/>
    <property type="project" value="UniProtKB-SubCell"/>
</dbReference>
<keyword evidence="5" id="KW-0333">Golgi apparatus</keyword>
<keyword evidence="7" id="KW-0812">Transmembrane</keyword>
<dbReference type="Gene3D" id="2.60.120.260">
    <property type="entry name" value="Galactose-binding domain-like"/>
    <property type="match status" value="1"/>
</dbReference>
<evidence type="ECO:0000259" key="8">
    <source>
        <dbReference type="PROSITE" id="PS50026"/>
    </source>
</evidence>
<dbReference type="CDD" id="cd00055">
    <property type="entry name" value="EGF_Lam"/>
    <property type="match status" value="1"/>
</dbReference>
<dbReference type="Gene3D" id="2.10.25.10">
    <property type="entry name" value="Laminin"/>
    <property type="match status" value="1"/>
</dbReference>
<keyword evidence="9" id="KW-0808">Transferase</keyword>
<organism evidence="9 10">
    <name type="scientific">Carex littledalei</name>
    <dbReference type="NCBI Taxonomy" id="544730"/>
    <lineage>
        <taxon>Eukaryota</taxon>
        <taxon>Viridiplantae</taxon>
        <taxon>Streptophyta</taxon>
        <taxon>Embryophyta</taxon>
        <taxon>Tracheophyta</taxon>
        <taxon>Spermatophyta</taxon>
        <taxon>Magnoliopsida</taxon>
        <taxon>Liliopsida</taxon>
        <taxon>Poales</taxon>
        <taxon>Cyperaceae</taxon>
        <taxon>Cyperoideae</taxon>
        <taxon>Cariceae</taxon>
        <taxon>Carex</taxon>
        <taxon>Carex subgen. Euthyceras</taxon>
    </lineage>
</organism>
<protein>
    <submittedName>
        <fullName evidence="9">Glucuronosyltransferase</fullName>
    </submittedName>
</protein>
<keyword evidence="4" id="KW-0735">Signal-anchor</keyword>
<evidence type="ECO:0000256" key="4">
    <source>
        <dbReference type="ARBA" id="ARBA00022968"/>
    </source>
</evidence>
<evidence type="ECO:0000313" key="9">
    <source>
        <dbReference type="EMBL" id="KAF3328054.1"/>
    </source>
</evidence>
<dbReference type="InterPro" id="IPR004263">
    <property type="entry name" value="Exostosin"/>
</dbReference>
<keyword evidence="10" id="KW-1185">Reference proteome</keyword>
<feature type="disulfide bond" evidence="6">
    <location>
        <begin position="109"/>
        <end position="119"/>
    </location>
</feature>
<dbReference type="OrthoDB" id="1924787at2759"/>